<dbReference type="OMA" id="FSHFMEI"/>
<feature type="region of interest" description="Disordered" evidence="6">
    <location>
        <begin position="1034"/>
        <end position="1086"/>
    </location>
</feature>
<dbReference type="GeneID" id="31363182"/>
<feature type="compositionally biased region" description="Acidic residues" evidence="6">
    <location>
        <begin position="85"/>
        <end position="99"/>
    </location>
</feature>
<proteinExistence type="inferred from homology"/>
<dbReference type="Pfam" id="PF17681">
    <property type="entry name" value="GCP_N_terminal"/>
    <property type="match status" value="1"/>
</dbReference>
<dbReference type="InterPro" id="IPR042241">
    <property type="entry name" value="GCP_C_sf"/>
</dbReference>
<dbReference type="GO" id="GO:0051321">
    <property type="term" value="P:meiotic cell cycle"/>
    <property type="evidence" value="ECO:0007669"/>
    <property type="project" value="TreeGrafter"/>
</dbReference>
<name>D3BGP9_HETP5</name>
<feature type="compositionally biased region" description="Low complexity" evidence="6">
    <location>
        <begin position="181"/>
        <end position="196"/>
    </location>
</feature>
<feature type="compositionally biased region" description="Low complexity" evidence="6">
    <location>
        <begin position="1"/>
        <end position="84"/>
    </location>
</feature>
<dbReference type="RefSeq" id="XP_020431404.1">
    <property type="nucleotide sequence ID" value="XM_020578535.1"/>
</dbReference>
<dbReference type="GO" id="GO:0000278">
    <property type="term" value="P:mitotic cell cycle"/>
    <property type="evidence" value="ECO:0007669"/>
    <property type="project" value="TreeGrafter"/>
</dbReference>
<evidence type="ECO:0000259" key="8">
    <source>
        <dbReference type="Pfam" id="PF17681"/>
    </source>
</evidence>
<dbReference type="GO" id="GO:0051011">
    <property type="term" value="F:microtubule minus-end binding"/>
    <property type="evidence" value="ECO:0007669"/>
    <property type="project" value="TreeGrafter"/>
</dbReference>
<keyword evidence="4 5" id="KW-0206">Cytoskeleton</keyword>
<dbReference type="InParanoid" id="D3BGP9"/>
<feature type="domain" description="Gamma tubulin complex component protein N-terminal" evidence="8">
    <location>
        <begin position="213"/>
        <end position="535"/>
    </location>
</feature>
<keyword evidence="3 5" id="KW-0493">Microtubule</keyword>
<evidence type="ECO:0000256" key="4">
    <source>
        <dbReference type="ARBA" id="ARBA00023212"/>
    </source>
</evidence>
<dbReference type="GO" id="GO:0051225">
    <property type="term" value="P:spindle assembly"/>
    <property type="evidence" value="ECO:0007669"/>
    <property type="project" value="TreeGrafter"/>
</dbReference>
<organism evidence="9 10">
    <name type="scientific">Heterostelium pallidum (strain ATCC 26659 / Pp 5 / PN500)</name>
    <name type="common">Cellular slime mold</name>
    <name type="synonym">Polysphondylium pallidum</name>
    <dbReference type="NCBI Taxonomy" id="670386"/>
    <lineage>
        <taxon>Eukaryota</taxon>
        <taxon>Amoebozoa</taxon>
        <taxon>Evosea</taxon>
        <taxon>Eumycetozoa</taxon>
        <taxon>Dictyostelia</taxon>
        <taxon>Acytosteliales</taxon>
        <taxon>Acytosteliaceae</taxon>
        <taxon>Heterostelium</taxon>
    </lineage>
</organism>
<dbReference type="InterPro" id="IPR040457">
    <property type="entry name" value="GCP_C"/>
</dbReference>
<keyword evidence="10" id="KW-1185">Reference proteome</keyword>
<feature type="compositionally biased region" description="Low complexity" evidence="6">
    <location>
        <begin position="1034"/>
        <end position="1065"/>
    </location>
</feature>
<feature type="region of interest" description="Disordered" evidence="6">
    <location>
        <begin position="901"/>
        <end position="983"/>
    </location>
</feature>
<evidence type="ECO:0000313" key="9">
    <source>
        <dbReference type="EMBL" id="EFA79283.1"/>
    </source>
</evidence>
<dbReference type="STRING" id="670386.D3BGP9"/>
<dbReference type="AlphaFoldDB" id="D3BGP9"/>
<sequence>MINNLNNITMLNNTTLDSNNNTTVTSSSNNTTNNSSNNITVIYSSKQQQQQQQQQQYNQNNQQSSFQKQQQQQNKNNKQTVNDNFSDDSDDDNDDDDNSGEQNKNVFNLSPRTLKKLGELSLQTNMTSTQLPWLSRLQHNAKKRAVPIAKLPVWCNSRPFLNNGYLSNNGLLFDSKTAKPSNSSTNISTQQQQQSNAGGLDGLTTLDQEYYLLEDLLYVMIGLEGKYIHVGQRKPDRDTGLVAFELRPLVRFEVSNPAVDSSMSHLINRILPLASYYTYIADFIDSRQHFEWGIVNHSLCESISELIKDYHLLIAQMESQLRSRQLSLQRLWFYIQPTMKIFERLYIICEECTKLNLHGAQILNLLLNSMASYGSDPKTNDFYKFLIQKTSKPFLVMLESWIYRGVVNDPHCEFMIEENIDLVKENINRDYNDAYWDLRYTLQEKQIPKFLEREKTKILLTGKYLNVIRECGHSIEFVDEGKPFFVDDDDDDNQQTSSSSTSTTLQYSANEKHYLERIERAYDFASSKLLTLMNERQLMDRLKSLKYYFLLSKGDFFSHFMEITAEELSKPLSEISIIKMNSLLQLSLRTSSIEKDSFKDDLECEFQSITLHEQLLKIIHIDDRNIIDQKNQEQLMNQRQNANSTSTSSSSIAKQIQQQQRIQKELLGRDSLAFNYKVIWPLSLVINRKSLVKYQIIFRHLFLCKHVEKLLCNTWNQHQESRRAFNNKPALAALMSFSHFPRHRMIHFLQNLEYYMMLEVIEPNWIKMRQSIKNSKTVDEVIKVHDDFLETCLAECMLTDTRLVTLLMKFMTLCIIFCDFNTKMVLEENQFDINAVKKTIQSFETKFHKILKLLIDTLKTFSTTESNRHMIHLIRRLDYNGYYSSYFDQQHQQQLQHQIQLQQQLHSMNSTRSSATTSLNSNNNSSIKRQPQQQQQQQQSSPSSTIKRQQQTQQTQPQPQQQVVNPNNISNLSNTSYLNTSNLNNISQTNNNISMISKPIPNFPNSNNNTAPAPTTTTTTKFIPKNLEELLIRPSTTQQQQQRPQPVMTSTTTTTSYTTPTSTKSPDAKDFAQRLLEIRNPKKSTQ</sequence>
<reference evidence="9 10" key="1">
    <citation type="journal article" date="2011" name="Genome Res.">
        <title>Phylogeny-wide analysis of social amoeba genomes highlights ancient origins for complex intercellular communication.</title>
        <authorList>
            <person name="Heidel A.J."/>
            <person name="Lawal H.M."/>
            <person name="Felder M."/>
            <person name="Schilde C."/>
            <person name="Helps N.R."/>
            <person name="Tunggal B."/>
            <person name="Rivero F."/>
            <person name="John U."/>
            <person name="Schleicher M."/>
            <person name="Eichinger L."/>
            <person name="Platzer M."/>
            <person name="Noegel A.A."/>
            <person name="Schaap P."/>
            <person name="Gloeckner G."/>
        </authorList>
    </citation>
    <scope>NUCLEOTIDE SEQUENCE [LARGE SCALE GENOMIC DNA]</scope>
    <source>
        <strain evidence="10">ATCC 26659 / Pp 5 / PN500</strain>
    </source>
</reference>
<dbReference type="FunCoup" id="D3BGP9">
    <property type="interactions" value="445"/>
</dbReference>
<dbReference type="GO" id="GO:0005874">
    <property type="term" value="C:microtubule"/>
    <property type="evidence" value="ECO:0007669"/>
    <property type="project" value="UniProtKB-KW"/>
</dbReference>
<dbReference type="Pfam" id="PF04130">
    <property type="entry name" value="GCP_C_terminal"/>
    <property type="match status" value="1"/>
</dbReference>
<dbReference type="GO" id="GO:0000930">
    <property type="term" value="C:gamma-tubulin complex"/>
    <property type="evidence" value="ECO:0007669"/>
    <property type="project" value="TreeGrafter"/>
</dbReference>
<dbReference type="InterPro" id="IPR041470">
    <property type="entry name" value="GCP_N"/>
</dbReference>
<dbReference type="PANTHER" id="PTHR19302">
    <property type="entry name" value="GAMMA TUBULIN COMPLEX PROTEIN"/>
    <property type="match status" value="1"/>
</dbReference>
<accession>D3BGP9</accession>
<comment type="subcellular location">
    <subcellularLocation>
        <location evidence="5">Cytoplasm</location>
        <location evidence="5">Cytoskeleton</location>
        <location evidence="5">Microtubule organizing center</location>
    </subcellularLocation>
</comment>
<feature type="domain" description="Gamma tubulin complex component C-terminal" evidence="7">
    <location>
        <begin position="538"/>
        <end position="883"/>
    </location>
</feature>
<dbReference type="EMBL" id="ADBJ01000035">
    <property type="protein sequence ID" value="EFA79283.1"/>
    <property type="molecule type" value="Genomic_DNA"/>
</dbReference>
<evidence type="ECO:0000256" key="6">
    <source>
        <dbReference type="SAM" id="MobiDB-lite"/>
    </source>
</evidence>
<evidence type="ECO:0000256" key="2">
    <source>
        <dbReference type="ARBA" id="ARBA00022490"/>
    </source>
</evidence>
<protein>
    <recommendedName>
        <fullName evidence="5">Spindle pole body component</fullName>
    </recommendedName>
</protein>
<dbReference type="GO" id="GO:0031122">
    <property type="term" value="P:cytoplasmic microtubule organization"/>
    <property type="evidence" value="ECO:0007669"/>
    <property type="project" value="TreeGrafter"/>
</dbReference>
<dbReference type="GO" id="GO:0000922">
    <property type="term" value="C:spindle pole"/>
    <property type="evidence" value="ECO:0007669"/>
    <property type="project" value="InterPro"/>
</dbReference>
<evidence type="ECO:0000256" key="5">
    <source>
        <dbReference type="RuleBase" id="RU363050"/>
    </source>
</evidence>
<keyword evidence="2 5" id="KW-0963">Cytoplasm</keyword>
<dbReference type="Proteomes" id="UP000001396">
    <property type="component" value="Unassembled WGS sequence"/>
</dbReference>
<feature type="compositionally biased region" description="Basic and acidic residues" evidence="6">
    <location>
        <begin position="1066"/>
        <end position="1080"/>
    </location>
</feature>
<dbReference type="GO" id="GO:0007020">
    <property type="term" value="P:microtubule nucleation"/>
    <property type="evidence" value="ECO:0007669"/>
    <property type="project" value="InterPro"/>
</dbReference>
<dbReference type="GO" id="GO:0043015">
    <property type="term" value="F:gamma-tubulin binding"/>
    <property type="evidence" value="ECO:0007669"/>
    <property type="project" value="InterPro"/>
</dbReference>
<dbReference type="PANTHER" id="PTHR19302:SF13">
    <property type="entry name" value="GAMMA-TUBULIN COMPLEX COMPONENT 2"/>
    <property type="match status" value="1"/>
</dbReference>
<feature type="region of interest" description="Disordered" evidence="6">
    <location>
        <begin position="1"/>
        <end position="110"/>
    </location>
</feature>
<evidence type="ECO:0000259" key="7">
    <source>
        <dbReference type="Pfam" id="PF04130"/>
    </source>
</evidence>
<gene>
    <name evidence="9" type="primary">spc97</name>
    <name evidence="9" type="ORF">PPL_07701</name>
</gene>
<comment type="similarity">
    <text evidence="1 5">Belongs to the TUBGCP family.</text>
</comment>
<feature type="region of interest" description="Disordered" evidence="6">
    <location>
        <begin position="177"/>
        <end position="200"/>
    </location>
</feature>
<comment type="caution">
    <text evidence="9">The sequence shown here is derived from an EMBL/GenBank/DDBJ whole genome shotgun (WGS) entry which is preliminary data.</text>
</comment>
<dbReference type="Gene3D" id="1.20.120.1900">
    <property type="entry name" value="Gamma-tubulin complex, C-terminal domain"/>
    <property type="match status" value="1"/>
</dbReference>
<evidence type="ECO:0000256" key="3">
    <source>
        <dbReference type="ARBA" id="ARBA00022701"/>
    </source>
</evidence>
<feature type="region of interest" description="Disordered" evidence="6">
    <location>
        <begin position="997"/>
        <end position="1019"/>
    </location>
</feature>
<evidence type="ECO:0000313" key="10">
    <source>
        <dbReference type="Proteomes" id="UP000001396"/>
    </source>
</evidence>
<feature type="compositionally biased region" description="Polar residues" evidence="6">
    <location>
        <begin position="100"/>
        <end position="110"/>
    </location>
</feature>
<evidence type="ECO:0000256" key="1">
    <source>
        <dbReference type="ARBA" id="ARBA00010337"/>
    </source>
</evidence>
<dbReference type="InterPro" id="IPR007259">
    <property type="entry name" value="GCP"/>
</dbReference>